<dbReference type="EMBL" id="VDEP01000214">
    <property type="protein sequence ID" value="KAA1122885.1"/>
    <property type="molecule type" value="Genomic_DNA"/>
</dbReference>
<proteinExistence type="inferred from homology"/>
<dbReference type="GO" id="GO:0006357">
    <property type="term" value="P:regulation of transcription by RNA polymerase II"/>
    <property type="evidence" value="ECO:0007669"/>
    <property type="project" value="InterPro"/>
</dbReference>
<dbReference type="Proteomes" id="UP000324748">
    <property type="component" value="Unassembled WGS sequence"/>
</dbReference>
<dbReference type="PANTHER" id="PTHR35784">
    <property type="entry name" value="MEDIATOR OF RNA POLYMERASE II TRANSCRIPTION SUBUNIT 5"/>
    <property type="match status" value="1"/>
</dbReference>
<feature type="compositionally biased region" description="Basic and acidic residues" evidence="10">
    <location>
        <begin position="1002"/>
        <end position="1024"/>
    </location>
</feature>
<comment type="subunit">
    <text evidence="9">Component of the Mediator complex.</text>
</comment>
<gene>
    <name evidence="12" type="primary">NUT1_1</name>
    <name evidence="9" type="synonym">MED5</name>
    <name evidence="11" type="synonym">NUT1_3</name>
    <name evidence="11" type="ORF">PGT21_006377</name>
    <name evidence="12" type="ORF">PGTUg99_008650</name>
</gene>
<feature type="region of interest" description="Disordered" evidence="10">
    <location>
        <begin position="304"/>
        <end position="332"/>
    </location>
</feature>
<reference evidence="13 14" key="1">
    <citation type="submission" date="2019-05" db="EMBL/GenBank/DDBJ databases">
        <title>Emergence of the Ug99 lineage of the wheat stem rust pathogen through somatic hybridization.</title>
        <authorList>
            <person name="Li F."/>
            <person name="Upadhyaya N.M."/>
            <person name="Sperschneider J."/>
            <person name="Matny O."/>
            <person name="Nguyen-Phuc H."/>
            <person name="Mago R."/>
            <person name="Raley C."/>
            <person name="Miller M.E."/>
            <person name="Silverstein K.A.T."/>
            <person name="Henningsen E."/>
            <person name="Hirsch C.D."/>
            <person name="Visser B."/>
            <person name="Pretorius Z.A."/>
            <person name="Steffenson B.J."/>
            <person name="Schwessinger B."/>
            <person name="Dodds P.N."/>
            <person name="Figueroa M."/>
        </authorList>
    </citation>
    <scope>NUCLEOTIDE SEQUENCE [LARGE SCALE GENOMIC DNA]</scope>
    <source>
        <strain evidence="11">21-0</strain>
        <strain evidence="12 14">Ug99</strain>
    </source>
</reference>
<evidence type="ECO:0000256" key="9">
    <source>
        <dbReference type="RuleBase" id="RU364142"/>
    </source>
</evidence>
<evidence type="ECO:0000256" key="6">
    <source>
        <dbReference type="ARBA" id="ARBA00023163"/>
    </source>
</evidence>
<keyword evidence="13" id="KW-1185">Reference proteome</keyword>
<evidence type="ECO:0000256" key="10">
    <source>
        <dbReference type="SAM" id="MobiDB-lite"/>
    </source>
</evidence>
<keyword evidence="5 9" id="KW-0010">Activator</keyword>
<feature type="region of interest" description="Disordered" evidence="10">
    <location>
        <begin position="971"/>
        <end position="1292"/>
    </location>
</feature>
<evidence type="ECO:0000256" key="3">
    <source>
        <dbReference type="ARBA" id="ARBA00020628"/>
    </source>
</evidence>
<feature type="compositionally biased region" description="Basic and acidic residues" evidence="10">
    <location>
        <begin position="1206"/>
        <end position="1255"/>
    </location>
</feature>
<keyword evidence="7 9" id="KW-0539">Nucleus</keyword>
<dbReference type="Pfam" id="PF08689">
    <property type="entry name" value="Med5"/>
    <property type="match status" value="1"/>
</dbReference>
<evidence type="ECO:0000313" key="11">
    <source>
        <dbReference type="EMBL" id="KAA1083767.1"/>
    </source>
</evidence>
<dbReference type="GO" id="GO:0016592">
    <property type="term" value="C:mediator complex"/>
    <property type="evidence" value="ECO:0007669"/>
    <property type="project" value="InterPro"/>
</dbReference>
<keyword evidence="4 9" id="KW-0805">Transcription regulation</keyword>
<comment type="function">
    <text evidence="9">Component of the Mediator complex, a coactivator involved in the regulated transcription of nearly all RNA polymerase II-dependent genes. Mediator functions as a bridge to convey information from gene-specific regulatory proteins to the basal RNA polymerase II transcription machinery. Mediator is recruited to promoters by direct interactions with regulatory proteins and serves as a scaffold for the assembly of a functional preinitiation complex with RNA polymerase II and the general transcription factors.</text>
</comment>
<evidence type="ECO:0000256" key="7">
    <source>
        <dbReference type="ARBA" id="ARBA00023242"/>
    </source>
</evidence>
<evidence type="ECO:0000256" key="2">
    <source>
        <dbReference type="ARBA" id="ARBA00008782"/>
    </source>
</evidence>
<evidence type="ECO:0000256" key="1">
    <source>
        <dbReference type="ARBA" id="ARBA00004123"/>
    </source>
</evidence>
<accession>A0A5B0RD69</accession>
<sequence>MRSAVLSLKKRKGKQTTQKMAVDRFLRQTRLSCSRGTEPTEWIENIKPNINTNALIDLILSTKPISVRLLSYYRIAIKNQEDHSETASHLIDLIPRIISQEEHDPQRILRILNPISLPLLINYHNFTLNHHQAISQLQSLLQLIRLITPNQHHNQPTLSLAEHLLSALTNSILAHPANTLTIQQDILQSITTTIQDHHHHHPSQSTIYQYQLPSILRHLSPSTAKQLALNSSTTEQAPTATTTPSTTASSIIAYILLTPGVSALHSDDLEPQPILSRIISYALSSPSNFILQLFLAAISLGNSHPPSPLPNTRPKTEEIKSKEQDEDDEDDECLENDKMAWKALLAGGRLAELIRTALDTEILAKDREGIRLLGTDELVLMSQRILKKGAILDRSEPNEESRMEIENHRSYTNRHHLWFAILSSLCSNQLVLPQDLLRLDQSPSPHPNLVLGHHSDLDLGIHPLLDSLGKSSKETPISELAVKLHQSIVTATKSFDLSTCITLTEALSSLDSLSTLFLWIEPRKLLGPVRDLLDHWNDIRNNVNQLVNNSDNDESSSGSEFEKFGRLLGWLQGVVGRFSLMSNLSYHLGATTGFTIHHLSNPSTSYPISSLPASHQSTLSSWIEALYGSSGIPDDLLGHTDPRIFFSISASLFKQSFDALTIGLIDLQTFRDGLSYFEHKLLVAGCAVGVVGWLLNELTRVGRISASSYPTALLEILQSILLSDAITPTALHLVSARSLAVLRAFDANFSRAPPDHLGPGSDLNRRVQLDLGAIERRLTVLPASEMIEPAGFLAYDFGSATGWPDALDAAVRSAVRAETDSPDPTIALWSLLPHILKAVSVGEFVQMSIRAAISASKIDDEHDSDEAGTAQDRPGRIAVKVQKAWDAAKYRRVDRAVGVAVDILTWPVVGINHSGGRRPSLGPPGLVLQELFAHWGDRLGGSSSVEDAELERDIILACLDRLESLDLASTSLKKKSIPSESELPDDQSKLEPSSSMPQENQENGRGDNKLGDGERRTVTDRFRESCVTSLRRQKLRQFGLPEKREPRPVTPSRSDNLGKNGVDSLNPFSPVSGTPMIVESGPDVSLEEVGNQMDVQRSAVAEGEGAGVKELGDQEMGEKDGQEGDVKGDQQSGQKDGEQGEHNGSEKKEQAGQEKDEEGRQEKEGEQEKEKAEEGEKEDGGEKESLGEKKEAEEARGVTGAETETDDRPQEGEEGGKEEASGRADRMEVDRDADRGSEMDDRGAGSEVKKVHFLDRSASPLAESMNGADQETSAEGDPEKKKKRKTHAPSAALQIPSLPSTVLDWIIASLILLPVHKNLPLPLHLAPDDHFTTVLFSPDLLDDPALRFKLVGTIER</sequence>
<name>A0A5B0RD69_PUCGR</name>
<feature type="compositionally biased region" description="Basic and acidic residues" evidence="10">
    <location>
        <begin position="314"/>
        <end position="323"/>
    </location>
</feature>
<protein>
    <recommendedName>
        <fullName evidence="3 9">Mediator of RNA polymerase II transcription subunit 5</fullName>
    </recommendedName>
    <alternativeName>
        <fullName evidence="8 9">Mediator complex subunit 5</fullName>
    </alternativeName>
</protein>
<dbReference type="OrthoDB" id="2505968at2759"/>
<dbReference type="PANTHER" id="PTHR35784:SF1">
    <property type="entry name" value="MEDIATOR OF RNA POLYMERASE II TRANSCRIPTION SUBUNIT 5"/>
    <property type="match status" value="1"/>
</dbReference>
<comment type="similarity">
    <text evidence="2 9">Belongs to the Mediator complex subunit 5 family.</text>
</comment>
<dbReference type="Proteomes" id="UP000325313">
    <property type="component" value="Unassembled WGS sequence"/>
</dbReference>
<feature type="compositionally biased region" description="Basic and acidic residues" evidence="10">
    <location>
        <begin position="1135"/>
        <end position="1196"/>
    </location>
</feature>
<feature type="compositionally biased region" description="Polar residues" evidence="10">
    <location>
        <begin position="990"/>
        <end position="1001"/>
    </location>
</feature>
<dbReference type="InterPro" id="IPR014801">
    <property type="entry name" value="Mediator_Med5_fun"/>
</dbReference>
<evidence type="ECO:0000313" key="13">
    <source>
        <dbReference type="Proteomes" id="UP000324748"/>
    </source>
</evidence>
<evidence type="ECO:0000256" key="8">
    <source>
        <dbReference type="ARBA" id="ARBA00031256"/>
    </source>
</evidence>
<evidence type="ECO:0000256" key="4">
    <source>
        <dbReference type="ARBA" id="ARBA00023015"/>
    </source>
</evidence>
<comment type="subcellular location">
    <subcellularLocation>
        <location evidence="1 9">Nucleus</location>
    </subcellularLocation>
</comment>
<comment type="caution">
    <text evidence="12">The sequence shown here is derived from an EMBL/GenBank/DDBJ whole genome shotgun (WGS) entry which is preliminary data.</text>
</comment>
<evidence type="ECO:0000313" key="14">
    <source>
        <dbReference type="Proteomes" id="UP000325313"/>
    </source>
</evidence>
<feature type="compositionally biased region" description="Basic and acidic residues" evidence="10">
    <location>
        <begin position="1110"/>
        <end position="1128"/>
    </location>
</feature>
<evidence type="ECO:0000256" key="5">
    <source>
        <dbReference type="ARBA" id="ARBA00023159"/>
    </source>
</evidence>
<organism evidence="12 14">
    <name type="scientific">Puccinia graminis f. sp. tritici</name>
    <dbReference type="NCBI Taxonomy" id="56615"/>
    <lineage>
        <taxon>Eukaryota</taxon>
        <taxon>Fungi</taxon>
        <taxon>Dikarya</taxon>
        <taxon>Basidiomycota</taxon>
        <taxon>Pucciniomycotina</taxon>
        <taxon>Pucciniomycetes</taxon>
        <taxon>Pucciniales</taxon>
        <taxon>Pucciniaceae</taxon>
        <taxon>Puccinia</taxon>
    </lineage>
</organism>
<dbReference type="EMBL" id="VSWC01000118">
    <property type="protein sequence ID" value="KAA1083767.1"/>
    <property type="molecule type" value="Genomic_DNA"/>
</dbReference>
<dbReference type="GO" id="GO:0003712">
    <property type="term" value="F:transcription coregulator activity"/>
    <property type="evidence" value="ECO:0007669"/>
    <property type="project" value="InterPro"/>
</dbReference>
<keyword evidence="6 9" id="KW-0804">Transcription</keyword>
<evidence type="ECO:0000313" key="12">
    <source>
        <dbReference type="EMBL" id="KAA1122885.1"/>
    </source>
</evidence>